<proteinExistence type="predicted"/>
<accession>A0A2A2JC46</accession>
<evidence type="ECO:0000313" key="2">
    <source>
        <dbReference type="EMBL" id="PAV59082.1"/>
    </source>
</evidence>
<evidence type="ECO:0000256" key="1">
    <source>
        <dbReference type="SAM" id="MobiDB-lite"/>
    </source>
</evidence>
<keyword evidence="3" id="KW-1185">Reference proteome</keyword>
<feature type="compositionally biased region" description="Low complexity" evidence="1">
    <location>
        <begin position="72"/>
        <end position="83"/>
    </location>
</feature>
<evidence type="ECO:0000313" key="3">
    <source>
        <dbReference type="Proteomes" id="UP000218231"/>
    </source>
</evidence>
<feature type="compositionally biased region" description="Basic and acidic residues" evidence="1">
    <location>
        <begin position="16"/>
        <end position="26"/>
    </location>
</feature>
<protein>
    <submittedName>
        <fullName evidence="2">Uncharacterized protein</fullName>
    </submittedName>
</protein>
<comment type="caution">
    <text evidence="2">The sequence shown here is derived from an EMBL/GenBank/DDBJ whole genome shotgun (WGS) entry which is preliminary data.</text>
</comment>
<organism evidence="2 3">
    <name type="scientific">Diploscapter pachys</name>
    <dbReference type="NCBI Taxonomy" id="2018661"/>
    <lineage>
        <taxon>Eukaryota</taxon>
        <taxon>Metazoa</taxon>
        <taxon>Ecdysozoa</taxon>
        <taxon>Nematoda</taxon>
        <taxon>Chromadorea</taxon>
        <taxon>Rhabditida</taxon>
        <taxon>Rhabditina</taxon>
        <taxon>Rhabditomorpha</taxon>
        <taxon>Rhabditoidea</taxon>
        <taxon>Rhabditidae</taxon>
        <taxon>Diploscapter</taxon>
    </lineage>
</organism>
<sequence length="111" mass="12713">MTSNGNHIRYSLDSVESQRRDAKIPPIRVDSRRIISSHNSLACLQHQDSKYFNLNAKAQKPKEIAKKRFPTRLQQQRARLQRLPPVLENETSDDSDNESTSTSTQVFGDAF</sequence>
<reference evidence="2 3" key="1">
    <citation type="journal article" date="2017" name="Curr. Biol.">
        <title>Genome architecture and evolution of a unichromosomal asexual nematode.</title>
        <authorList>
            <person name="Fradin H."/>
            <person name="Zegar C."/>
            <person name="Gutwein M."/>
            <person name="Lucas J."/>
            <person name="Kovtun M."/>
            <person name="Corcoran D."/>
            <person name="Baugh L.R."/>
            <person name="Kiontke K."/>
            <person name="Gunsalus K."/>
            <person name="Fitch D.H."/>
            <person name="Piano F."/>
        </authorList>
    </citation>
    <scope>NUCLEOTIDE SEQUENCE [LARGE SCALE GENOMIC DNA]</scope>
    <source>
        <strain evidence="2">PF1309</strain>
    </source>
</reference>
<feature type="region of interest" description="Disordered" evidence="1">
    <location>
        <begin position="62"/>
        <end position="111"/>
    </location>
</feature>
<feature type="region of interest" description="Disordered" evidence="1">
    <location>
        <begin position="1"/>
        <end position="26"/>
    </location>
</feature>
<dbReference type="EMBL" id="LIAE01010543">
    <property type="protein sequence ID" value="PAV59082.1"/>
    <property type="molecule type" value="Genomic_DNA"/>
</dbReference>
<dbReference type="Proteomes" id="UP000218231">
    <property type="component" value="Unassembled WGS sequence"/>
</dbReference>
<name>A0A2A2JC46_9BILA</name>
<gene>
    <name evidence="2" type="ORF">WR25_10779</name>
</gene>
<dbReference type="AlphaFoldDB" id="A0A2A2JC46"/>